<gene>
    <name evidence="1" type="ORF">MAGMO_4084</name>
</gene>
<proteinExistence type="predicted"/>
<name>A0A1S7LMQ5_MAGMO</name>
<organism evidence="1">
    <name type="scientific">Magnetococcus massalia (strain MO-1)</name>
    <dbReference type="NCBI Taxonomy" id="451514"/>
    <lineage>
        <taxon>Bacteria</taxon>
        <taxon>Pseudomonadati</taxon>
        <taxon>Pseudomonadota</taxon>
        <taxon>Magnetococcia</taxon>
        <taxon>Magnetococcales</taxon>
        <taxon>Magnetococcaceae</taxon>
        <taxon>Magnetococcus</taxon>
    </lineage>
</organism>
<protein>
    <recommendedName>
        <fullName evidence="2">STAS domain-containing protein</fullName>
    </recommendedName>
</protein>
<dbReference type="EMBL" id="LO017727">
    <property type="protein sequence ID" value="CRH08212.1"/>
    <property type="molecule type" value="Genomic_DNA"/>
</dbReference>
<reference evidence="1" key="1">
    <citation type="submission" date="2015-04" db="EMBL/GenBank/DDBJ databases">
        <authorList>
            <person name="Syromyatnikov M.Y."/>
            <person name="Popov V.N."/>
        </authorList>
    </citation>
    <scope>NUCLEOTIDE SEQUENCE</scope>
    <source>
        <strain evidence="1">MO-1</strain>
    </source>
</reference>
<sequence>MSASFAVVEGIAKVAVDQGLCNMSTGASLRMLSAMRQQKEILKIEICFTADSRMDARLAGTLMIMQEMKIAPMTLTNVPEAVLEYLKLTRMEERFTCEPADRAAAKSTHIAASLAPTTLAFTAMPWAY</sequence>
<evidence type="ECO:0000313" key="1">
    <source>
        <dbReference type="EMBL" id="CRH08212.1"/>
    </source>
</evidence>
<dbReference type="AlphaFoldDB" id="A0A1S7LMQ5"/>
<accession>A0A1S7LMQ5</accession>
<evidence type="ECO:0008006" key="2">
    <source>
        <dbReference type="Google" id="ProtNLM"/>
    </source>
</evidence>